<organism evidence="1 2">
    <name type="scientific">Achaetomium macrosporum</name>
    <dbReference type="NCBI Taxonomy" id="79813"/>
    <lineage>
        <taxon>Eukaryota</taxon>
        <taxon>Fungi</taxon>
        <taxon>Dikarya</taxon>
        <taxon>Ascomycota</taxon>
        <taxon>Pezizomycotina</taxon>
        <taxon>Sordariomycetes</taxon>
        <taxon>Sordariomycetidae</taxon>
        <taxon>Sordariales</taxon>
        <taxon>Chaetomiaceae</taxon>
        <taxon>Achaetomium</taxon>
    </lineage>
</organism>
<comment type="caution">
    <text evidence="1">The sequence shown here is derived from an EMBL/GenBank/DDBJ whole genome shotgun (WGS) entry which is preliminary data.</text>
</comment>
<accession>A0AAN7CD02</accession>
<evidence type="ECO:0000313" key="1">
    <source>
        <dbReference type="EMBL" id="KAK4239774.1"/>
    </source>
</evidence>
<evidence type="ECO:0000313" key="2">
    <source>
        <dbReference type="Proteomes" id="UP001303760"/>
    </source>
</evidence>
<keyword evidence="2" id="KW-1185">Reference proteome</keyword>
<evidence type="ECO:0008006" key="3">
    <source>
        <dbReference type="Google" id="ProtNLM"/>
    </source>
</evidence>
<protein>
    <recommendedName>
        <fullName evidence="3">BTB domain-containing protein</fullName>
    </recommendedName>
</protein>
<proteinExistence type="predicted"/>
<gene>
    <name evidence="1" type="ORF">C8A03DRAFT_13842</name>
</gene>
<reference evidence="1" key="1">
    <citation type="journal article" date="2023" name="Mol. Phylogenet. Evol.">
        <title>Genome-scale phylogeny and comparative genomics of the fungal order Sordariales.</title>
        <authorList>
            <person name="Hensen N."/>
            <person name="Bonometti L."/>
            <person name="Westerberg I."/>
            <person name="Brannstrom I.O."/>
            <person name="Guillou S."/>
            <person name="Cros-Aarteil S."/>
            <person name="Calhoun S."/>
            <person name="Haridas S."/>
            <person name="Kuo A."/>
            <person name="Mondo S."/>
            <person name="Pangilinan J."/>
            <person name="Riley R."/>
            <person name="LaButti K."/>
            <person name="Andreopoulos B."/>
            <person name="Lipzen A."/>
            <person name="Chen C."/>
            <person name="Yan M."/>
            <person name="Daum C."/>
            <person name="Ng V."/>
            <person name="Clum A."/>
            <person name="Steindorff A."/>
            <person name="Ohm R.A."/>
            <person name="Martin F."/>
            <person name="Silar P."/>
            <person name="Natvig D.O."/>
            <person name="Lalanne C."/>
            <person name="Gautier V."/>
            <person name="Ament-Velasquez S.L."/>
            <person name="Kruys A."/>
            <person name="Hutchinson M.I."/>
            <person name="Powell A.J."/>
            <person name="Barry K."/>
            <person name="Miller A.N."/>
            <person name="Grigoriev I.V."/>
            <person name="Debuchy R."/>
            <person name="Gladieux P."/>
            <person name="Hiltunen Thoren M."/>
            <person name="Johannesson H."/>
        </authorList>
    </citation>
    <scope>NUCLEOTIDE SEQUENCE</scope>
    <source>
        <strain evidence="1">CBS 532.94</strain>
    </source>
</reference>
<sequence>MDTDGDLILRVGSDGTAEMTDFKVCSATLRRVSPVFKAMLFGTWIESKPPRHSGRQWMVSLPEDDPSAMRVILHIVHGHFDKVPASSTSYALSDLVVTADKYDMLRCLRPWAAKWWKEATHEFYRRPINPLLVHVAREFGDESSYASGLKDLILRSCLTVKRSESAIPEEVTEGTIFFRANREPLEICAPLSPPWRCGLSDVGGW</sequence>
<name>A0AAN7CD02_9PEZI</name>
<dbReference type="InterPro" id="IPR011333">
    <property type="entry name" value="SKP1/BTB/POZ_sf"/>
</dbReference>
<dbReference type="EMBL" id="MU860055">
    <property type="protein sequence ID" value="KAK4239774.1"/>
    <property type="molecule type" value="Genomic_DNA"/>
</dbReference>
<reference evidence="1" key="2">
    <citation type="submission" date="2023-05" db="EMBL/GenBank/DDBJ databases">
        <authorList>
            <consortium name="Lawrence Berkeley National Laboratory"/>
            <person name="Steindorff A."/>
            <person name="Hensen N."/>
            <person name="Bonometti L."/>
            <person name="Westerberg I."/>
            <person name="Brannstrom I.O."/>
            <person name="Guillou S."/>
            <person name="Cros-Aarteil S."/>
            <person name="Calhoun S."/>
            <person name="Haridas S."/>
            <person name="Kuo A."/>
            <person name="Mondo S."/>
            <person name="Pangilinan J."/>
            <person name="Riley R."/>
            <person name="Labutti K."/>
            <person name="Andreopoulos B."/>
            <person name="Lipzen A."/>
            <person name="Chen C."/>
            <person name="Yanf M."/>
            <person name="Daum C."/>
            <person name="Ng V."/>
            <person name="Clum A."/>
            <person name="Ohm R."/>
            <person name="Martin F."/>
            <person name="Silar P."/>
            <person name="Natvig D."/>
            <person name="Lalanne C."/>
            <person name="Gautier V."/>
            <person name="Ament-Velasquez S.L."/>
            <person name="Kruys A."/>
            <person name="Hutchinson M.I."/>
            <person name="Powell A.J."/>
            <person name="Barry K."/>
            <person name="Miller A.N."/>
            <person name="Grigoriev I.V."/>
            <person name="Debuchy R."/>
            <person name="Gladieux P."/>
            <person name="Thoren M.H."/>
            <person name="Johannesson H."/>
        </authorList>
    </citation>
    <scope>NUCLEOTIDE SEQUENCE</scope>
    <source>
        <strain evidence="1">CBS 532.94</strain>
    </source>
</reference>
<dbReference type="AlphaFoldDB" id="A0AAN7CD02"/>
<dbReference type="Proteomes" id="UP001303760">
    <property type="component" value="Unassembled WGS sequence"/>
</dbReference>
<dbReference type="Gene3D" id="3.30.710.10">
    <property type="entry name" value="Potassium Channel Kv1.1, Chain A"/>
    <property type="match status" value="1"/>
</dbReference>
<dbReference type="SUPFAM" id="SSF54695">
    <property type="entry name" value="POZ domain"/>
    <property type="match status" value="1"/>
</dbReference>